<keyword evidence="3" id="KW-0963">Cytoplasm</keyword>
<reference evidence="8 9" key="1">
    <citation type="submission" date="2019-02" db="EMBL/GenBank/DDBJ databases">
        <title>Deep-cultivation of Planctomycetes and their phenomic and genomic characterization uncovers novel biology.</title>
        <authorList>
            <person name="Wiegand S."/>
            <person name="Jogler M."/>
            <person name="Boedeker C."/>
            <person name="Pinto D."/>
            <person name="Vollmers J."/>
            <person name="Rivas-Marin E."/>
            <person name="Kohn T."/>
            <person name="Peeters S.H."/>
            <person name="Heuer A."/>
            <person name="Rast P."/>
            <person name="Oberbeckmann S."/>
            <person name="Bunk B."/>
            <person name="Jeske O."/>
            <person name="Meyerdierks A."/>
            <person name="Storesund J.E."/>
            <person name="Kallscheuer N."/>
            <person name="Luecker S."/>
            <person name="Lage O.M."/>
            <person name="Pohl T."/>
            <person name="Merkel B.J."/>
            <person name="Hornburger P."/>
            <person name="Mueller R.-W."/>
            <person name="Bruemmer F."/>
            <person name="Labrenz M."/>
            <person name="Spormann A.M."/>
            <person name="Op den Camp H."/>
            <person name="Overmann J."/>
            <person name="Amann R."/>
            <person name="Jetten M.S.M."/>
            <person name="Mascher T."/>
            <person name="Medema M.H."/>
            <person name="Devos D.P."/>
            <person name="Kaster A.-K."/>
            <person name="Ovreas L."/>
            <person name="Rohde M."/>
            <person name="Galperin M.Y."/>
            <person name="Jogler C."/>
        </authorList>
    </citation>
    <scope>NUCLEOTIDE SEQUENCE [LARGE SCALE GENOMIC DNA]</scope>
    <source>
        <strain evidence="8 9">Pan216</strain>
    </source>
</reference>
<comment type="subcellular location">
    <subcellularLocation>
        <location evidence="2">Cytoplasm</location>
    </subcellularLocation>
</comment>
<evidence type="ECO:0000256" key="2">
    <source>
        <dbReference type="ARBA" id="ARBA00004496"/>
    </source>
</evidence>
<dbReference type="EMBL" id="CP036279">
    <property type="protein sequence ID" value="QDU62374.1"/>
    <property type="molecule type" value="Genomic_DNA"/>
</dbReference>
<accession>A0A518B5X4</accession>
<dbReference type="GO" id="GO:0050113">
    <property type="term" value="F:inositol oxygenase activity"/>
    <property type="evidence" value="ECO:0007669"/>
    <property type="project" value="InterPro"/>
</dbReference>
<evidence type="ECO:0000313" key="9">
    <source>
        <dbReference type="Proteomes" id="UP000317093"/>
    </source>
</evidence>
<name>A0A518B5X4_9BACT</name>
<protein>
    <recommendedName>
        <fullName evidence="10">Inositol oxygenase</fullName>
    </recommendedName>
</protein>
<dbReference type="PANTHER" id="PTHR12588">
    <property type="entry name" value="MYOINOSITOL OXYGENASE"/>
    <property type="match status" value="1"/>
</dbReference>
<dbReference type="Pfam" id="PF05153">
    <property type="entry name" value="MIOX"/>
    <property type="match status" value="1"/>
</dbReference>
<evidence type="ECO:0000256" key="5">
    <source>
        <dbReference type="ARBA" id="ARBA00023002"/>
    </source>
</evidence>
<dbReference type="GO" id="GO:0019310">
    <property type="term" value="P:inositol catabolic process"/>
    <property type="evidence" value="ECO:0007669"/>
    <property type="project" value="InterPro"/>
</dbReference>
<dbReference type="Proteomes" id="UP000317093">
    <property type="component" value="Chromosome"/>
</dbReference>
<keyword evidence="4" id="KW-0479">Metal-binding</keyword>
<evidence type="ECO:0000256" key="1">
    <source>
        <dbReference type="ARBA" id="ARBA00001962"/>
    </source>
</evidence>
<dbReference type="OrthoDB" id="1410477at2"/>
<sequence length="297" mass="34732">MVVQSDGAAWRKHHESLEQLRSLSTQGLHDRPGSSGAPPGNSSRRFRDYGVAASPSVRDFYRVHHQRQTLDFVLCKKRQYATLDRRRLGIWESMVYLNQLVDTSDPDINLPQIQHLLQTAEAIRRDGHPRWFILTGLIHDLGKILCLFGEPQWAVVGDTYPVGCAFSDKIVFHEFLKANEDWGDERYRTRLGIYTEGCGLDHVHLTWGHDEYLYQVTKAFLPEPALFIIRYHSFQSLHREGAYEYLLSDRDKELLEYLHLFASYDLYTKSPDRVEVDEVRPYYEELIAEYFPPIVKW</sequence>
<evidence type="ECO:0000256" key="7">
    <source>
        <dbReference type="SAM" id="MobiDB-lite"/>
    </source>
</evidence>
<dbReference type="PANTHER" id="PTHR12588:SF0">
    <property type="entry name" value="INOSITOL OXYGENASE"/>
    <property type="match status" value="1"/>
</dbReference>
<feature type="compositionally biased region" description="Low complexity" evidence="7">
    <location>
        <begin position="33"/>
        <end position="43"/>
    </location>
</feature>
<dbReference type="SUPFAM" id="SSF109604">
    <property type="entry name" value="HD-domain/PDEase-like"/>
    <property type="match status" value="1"/>
</dbReference>
<comment type="cofactor">
    <cofactor evidence="1">
        <name>Fe cation</name>
        <dbReference type="ChEBI" id="CHEBI:24875"/>
    </cofactor>
</comment>
<dbReference type="RefSeq" id="WP_145259083.1">
    <property type="nucleotide sequence ID" value="NZ_CP036279.1"/>
</dbReference>
<dbReference type="InterPro" id="IPR007828">
    <property type="entry name" value="Inositol_oxygenase"/>
</dbReference>
<organism evidence="8 9">
    <name type="scientific">Kolteria novifilia</name>
    <dbReference type="NCBI Taxonomy" id="2527975"/>
    <lineage>
        <taxon>Bacteria</taxon>
        <taxon>Pseudomonadati</taxon>
        <taxon>Planctomycetota</taxon>
        <taxon>Planctomycetia</taxon>
        <taxon>Kolteriales</taxon>
        <taxon>Kolteriaceae</taxon>
        <taxon>Kolteria</taxon>
    </lineage>
</organism>
<evidence type="ECO:0000256" key="3">
    <source>
        <dbReference type="ARBA" id="ARBA00022490"/>
    </source>
</evidence>
<dbReference type="GO" id="GO:0005506">
    <property type="term" value="F:iron ion binding"/>
    <property type="evidence" value="ECO:0007669"/>
    <property type="project" value="InterPro"/>
</dbReference>
<dbReference type="KEGG" id="knv:Pan216_32410"/>
<evidence type="ECO:0000256" key="4">
    <source>
        <dbReference type="ARBA" id="ARBA00022723"/>
    </source>
</evidence>
<keyword evidence="5" id="KW-0560">Oxidoreductase</keyword>
<feature type="region of interest" description="Disordered" evidence="7">
    <location>
        <begin position="24"/>
        <end position="47"/>
    </location>
</feature>
<evidence type="ECO:0000256" key="6">
    <source>
        <dbReference type="ARBA" id="ARBA00023004"/>
    </source>
</evidence>
<dbReference type="GO" id="GO:0005737">
    <property type="term" value="C:cytoplasm"/>
    <property type="evidence" value="ECO:0007669"/>
    <property type="project" value="UniProtKB-SubCell"/>
</dbReference>
<gene>
    <name evidence="8" type="ORF">Pan216_32410</name>
</gene>
<dbReference type="Gene3D" id="1.10.3210.10">
    <property type="entry name" value="Hypothetical protein af1432"/>
    <property type="match status" value="1"/>
</dbReference>
<evidence type="ECO:0000313" key="8">
    <source>
        <dbReference type="EMBL" id="QDU62374.1"/>
    </source>
</evidence>
<proteinExistence type="predicted"/>
<keyword evidence="9" id="KW-1185">Reference proteome</keyword>
<evidence type="ECO:0008006" key="10">
    <source>
        <dbReference type="Google" id="ProtNLM"/>
    </source>
</evidence>
<dbReference type="AlphaFoldDB" id="A0A518B5X4"/>
<keyword evidence="6" id="KW-0408">Iron</keyword>